<feature type="region of interest" description="Disordered" evidence="4">
    <location>
        <begin position="1226"/>
        <end position="1259"/>
    </location>
</feature>
<evidence type="ECO:0000313" key="9">
    <source>
        <dbReference type="Proteomes" id="UP000664169"/>
    </source>
</evidence>
<dbReference type="GO" id="GO:0017056">
    <property type="term" value="F:structural constituent of nuclear pore"/>
    <property type="evidence" value="ECO:0007669"/>
    <property type="project" value="TreeGrafter"/>
</dbReference>
<feature type="compositionally biased region" description="Acidic residues" evidence="4">
    <location>
        <begin position="1226"/>
        <end position="1247"/>
    </location>
</feature>
<dbReference type="PANTHER" id="PTHR21286:SF0">
    <property type="entry name" value="NUCLEAR PORE COMPLEX PROTEIN NUP160"/>
    <property type="match status" value="1"/>
</dbReference>
<dbReference type="SUPFAM" id="SSF50998">
    <property type="entry name" value="Quinoprotein alcohol dehydrogenase-like"/>
    <property type="match status" value="1"/>
</dbReference>
<feature type="domain" description="Nucleoporin nup120-like HEAT repeat" evidence="7">
    <location>
        <begin position="870"/>
        <end position="1053"/>
    </location>
</feature>
<dbReference type="AlphaFoldDB" id="A0A8H3IT30"/>
<feature type="domain" description="Nucleoporin Nup120/160 beta-propeller" evidence="5">
    <location>
        <begin position="82"/>
        <end position="583"/>
    </location>
</feature>
<dbReference type="Pfam" id="PF11715">
    <property type="entry name" value="Beta-prop_Nup120_160"/>
    <property type="match status" value="1"/>
</dbReference>
<feature type="domain" description="Nucleoporin Nup120 helical" evidence="6">
    <location>
        <begin position="646"/>
        <end position="780"/>
    </location>
</feature>
<evidence type="ECO:0000313" key="8">
    <source>
        <dbReference type="EMBL" id="CAF9926600.1"/>
    </source>
</evidence>
<dbReference type="GO" id="GO:0005643">
    <property type="term" value="C:nuclear pore"/>
    <property type="evidence" value="ECO:0007669"/>
    <property type="project" value="TreeGrafter"/>
</dbReference>
<dbReference type="InterPro" id="IPR021717">
    <property type="entry name" value="Nucleoporin_Nup160"/>
</dbReference>
<keyword evidence="9" id="KW-1185">Reference proteome</keyword>
<sequence length="1259" mass="142049">MEAKAPSSAYATHVETRLSFETAESPIISIQLPSTSTFARTSKALRKVLPTLPISRTEGEYRNRRIATASGVHFRSRKRYPRNILWRCLEDNKVVELRSLDLSKSHNEPKDKEANLILRLGFPSQIIKDGIALADSEAEDTLSLFILTTGNELYTITLKPALFYKVTASEDDFDRRVRIYKPALLSIASAFRLHAANSLELFVALGDGRLLRLIRKSGDDGLNWTETAYSDGQWGSSLRGLLRWSGGSNTLTYDGTTLDYNTFLNTIPSPDHEHILSVSLNHTIKFWNLKTGRVNITRDILNIERDPQDFQKILIHPSTRKVLDAFECQSGFGGDLYYAVTFSPHSSGVFKFWGVRNADNAEFGVRDLFEDDILKAPEPDDGALWTVADFSIQANTFSADIDVWILMRLNRRYQIYKRHFSDLQTLGREWSEGWSVTVIDPAKSEPSNEAPLSVLGPASISERWLTFLTAPGRFTQATLETALMSFADGRRLQLPKNSKSSLEERISSIIGSQIHLLATDLEPDFSNFEDRVAQEWISFWKTITEIDLQHWEPMALAFDKSENALYSVFGAGFSVIRELSELEKLTYNIPVELQKYKDLSITQSIEADGSTMIATTPDQLAAVIEAAARFRLSFSKSLKSCAQIALQNELWKDASLATPERIQAFYDACDFETEIGDRAYNNIVASLRSPEGSPILRTDVILAILETFSNQLPLQNEQEMSTSIGTVTGTKILARGVGDLLAIRQRVLADLLYLIVFINIEADQESGIAEQLDANHVYLRILEYLREVQITLWLAAQTVQVPSLHVQNPEETRSNHLTISVLERDFLRIYNPRAATLHGQATALTQSIRDVQTWVCGANEIEFDGVLVNIQCVFLKEQNIDLASSFARFQSSSAWSTYIGGRLHLIKYEFIEAAQLFKKAASRLGKCVIGLENNTDWFAARGRASEIKYTVKSAGLIQPTEQALLSSGLTNYYNHIVDLFATHHAHAQVLTFAELALQHCGNDSTAQRSDLLSRLFHASATTMDYSIAYTALLRYTDKALQRSALAELITRMVSNGYANELLNFPLLSLKKDFERILHDKAQSEINLRVSATPVIPYFKILYAFHIRHRDFRAAASILVSRLEARHQRRETANAKQTRFLHSKQEAEKALDEYLIGINALALLAPDDDDDSDAEDEAWVFVEGDSTTQQDQSPKKRRVMLIEELRERYESEMDRVASIELGRWGIVEDEEEEEEEEEIDEEDEDEMEGVQSDNTQVAIL</sequence>
<organism evidence="8 9">
    <name type="scientific">Gomphillus americanus</name>
    <dbReference type="NCBI Taxonomy" id="1940652"/>
    <lineage>
        <taxon>Eukaryota</taxon>
        <taxon>Fungi</taxon>
        <taxon>Dikarya</taxon>
        <taxon>Ascomycota</taxon>
        <taxon>Pezizomycotina</taxon>
        <taxon>Lecanoromycetes</taxon>
        <taxon>OSLEUM clade</taxon>
        <taxon>Ostropomycetidae</taxon>
        <taxon>Ostropales</taxon>
        <taxon>Graphidaceae</taxon>
        <taxon>Gomphilloideae</taxon>
        <taxon>Gomphillus</taxon>
    </lineage>
</organism>
<keyword evidence="2" id="KW-0813">Transport</keyword>
<dbReference type="PANTHER" id="PTHR21286">
    <property type="entry name" value="NUCLEAR PORE COMPLEX PROTEIN NUP160"/>
    <property type="match status" value="1"/>
</dbReference>
<evidence type="ECO:0000259" key="5">
    <source>
        <dbReference type="Pfam" id="PF11715"/>
    </source>
</evidence>
<accession>A0A8H3IT30</accession>
<evidence type="ECO:0000259" key="7">
    <source>
        <dbReference type="Pfam" id="PF23300"/>
    </source>
</evidence>
<dbReference type="OrthoDB" id="67716at2759"/>
<keyword evidence="3" id="KW-0539">Nucleus</keyword>
<gene>
    <name evidence="8" type="ORF">GOMPHAMPRED_004184</name>
</gene>
<protein>
    <submittedName>
        <fullName evidence="8">Uncharacterized protein</fullName>
    </submittedName>
</protein>
<comment type="caution">
    <text evidence="8">The sequence shown here is derived from an EMBL/GenBank/DDBJ whole genome shotgun (WGS) entry which is preliminary data.</text>
</comment>
<evidence type="ECO:0000259" key="6">
    <source>
        <dbReference type="Pfam" id="PF21486"/>
    </source>
</evidence>
<reference evidence="8" key="1">
    <citation type="submission" date="2021-03" db="EMBL/GenBank/DDBJ databases">
        <authorList>
            <person name="Tagirdzhanova G."/>
        </authorList>
    </citation>
    <scope>NUCLEOTIDE SEQUENCE</scope>
</reference>
<comment type="subcellular location">
    <subcellularLocation>
        <location evidence="1">Nucleus</location>
    </subcellularLocation>
</comment>
<name>A0A8H3IT30_9LECA</name>
<evidence type="ECO:0000256" key="1">
    <source>
        <dbReference type="ARBA" id="ARBA00004123"/>
    </source>
</evidence>
<dbReference type="EMBL" id="CAJPDQ010000025">
    <property type="protein sequence ID" value="CAF9926600.1"/>
    <property type="molecule type" value="Genomic_DNA"/>
</dbReference>
<dbReference type="InterPro" id="IPR059141">
    <property type="entry name" value="Beta-prop_Nup120_160"/>
</dbReference>
<dbReference type="InterPro" id="IPR048884">
    <property type="entry name" value="Nup120_helical"/>
</dbReference>
<dbReference type="InterPro" id="IPR011047">
    <property type="entry name" value="Quinoprotein_ADH-like_sf"/>
</dbReference>
<evidence type="ECO:0000256" key="2">
    <source>
        <dbReference type="ARBA" id="ARBA00022448"/>
    </source>
</evidence>
<proteinExistence type="predicted"/>
<evidence type="ECO:0000256" key="3">
    <source>
        <dbReference type="ARBA" id="ARBA00023242"/>
    </source>
</evidence>
<dbReference type="Pfam" id="PF23300">
    <property type="entry name" value="HEAT_Nup120"/>
    <property type="match status" value="1"/>
</dbReference>
<feature type="compositionally biased region" description="Polar residues" evidence="4">
    <location>
        <begin position="1250"/>
        <end position="1259"/>
    </location>
</feature>
<dbReference type="Proteomes" id="UP000664169">
    <property type="component" value="Unassembled WGS sequence"/>
</dbReference>
<evidence type="ECO:0000256" key="4">
    <source>
        <dbReference type="SAM" id="MobiDB-lite"/>
    </source>
</evidence>
<dbReference type="Pfam" id="PF21486">
    <property type="entry name" value="NUP120_helical"/>
    <property type="match status" value="1"/>
</dbReference>
<dbReference type="InterPro" id="IPR056548">
    <property type="entry name" value="HEAT_Nup120"/>
</dbReference>